<comment type="caution">
    <text evidence="8">The sequence shown here is derived from an EMBL/GenBank/DDBJ whole genome shotgun (WGS) entry which is preliminary data.</text>
</comment>
<comment type="cofactor">
    <cofactor evidence="1">
        <name>Zn(2+)</name>
        <dbReference type="ChEBI" id="CHEBI:29105"/>
    </cofactor>
</comment>
<dbReference type="GO" id="GO:0005829">
    <property type="term" value="C:cytosol"/>
    <property type="evidence" value="ECO:0007669"/>
    <property type="project" value="TreeGrafter"/>
</dbReference>
<proteinExistence type="inferred from homology"/>
<keyword evidence="5" id="KW-0378">Hydrolase</keyword>
<evidence type="ECO:0000256" key="6">
    <source>
        <dbReference type="ARBA" id="ARBA00022833"/>
    </source>
</evidence>
<dbReference type="GO" id="GO:0043103">
    <property type="term" value="P:hypoxanthine salvage"/>
    <property type="evidence" value="ECO:0007669"/>
    <property type="project" value="TreeGrafter"/>
</dbReference>
<gene>
    <name evidence="8" type="ORF">COT91_04860</name>
</gene>
<dbReference type="Proteomes" id="UP000230557">
    <property type="component" value="Unassembled WGS sequence"/>
</dbReference>
<evidence type="ECO:0000256" key="4">
    <source>
        <dbReference type="ARBA" id="ARBA00022723"/>
    </source>
</evidence>
<evidence type="ECO:0000313" key="9">
    <source>
        <dbReference type="Proteomes" id="UP000230557"/>
    </source>
</evidence>
<dbReference type="InterPro" id="IPR006330">
    <property type="entry name" value="Ado/ade_deaminase"/>
</dbReference>
<evidence type="ECO:0000256" key="1">
    <source>
        <dbReference type="ARBA" id="ARBA00001947"/>
    </source>
</evidence>
<dbReference type="AlphaFoldDB" id="A0A2H0VCE1"/>
<dbReference type="EMBL" id="PFAJ01000063">
    <property type="protein sequence ID" value="PIR96772.1"/>
    <property type="molecule type" value="Genomic_DNA"/>
</dbReference>
<evidence type="ECO:0000256" key="5">
    <source>
        <dbReference type="ARBA" id="ARBA00022801"/>
    </source>
</evidence>
<comment type="similarity">
    <text evidence="2">Belongs to the metallo-dependent hydrolases superfamily. Adenosine and AMP deaminases family.</text>
</comment>
<keyword evidence="4" id="KW-0479">Metal-binding</keyword>
<protein>
    <recommendedName>
        <fullName evidence="3">adenosine deaminase</fullName>
        <ecNumber evidence="3">3.5.4.4</ecNumber>
    </recommendedName>
</protein>
<sequence>MPKKTNIPRAELHVHLGSAVAPAILWSIAHRQGIKLPSKNYWDFENMITMTGSEKNKNLDEMHFNFFEWTELIQSSPEAIQEAVTSVFGGGYRKSNIVVHELRLNPMFRNRSGERDLDHIIMSAIWGMERAVLEYPQVKAGLILMMDRMLTLKQNKIIVEKAIKYKTQGIVGIDVGGPERKSFSIKKIVPLFKKARKAGLGLTIHTGEVGKIEELRFVVRNIVPERIGHGIACTRDPKLMKEIVEKNITLETCPTSNLRNSAVKNLADLKRIYKNLLKYQVKFTINTDGPEMYRTNVFKEQEFLRKAKILNKKQIAQCNKWAFEATFIK</sequence>
<dbReference type="Gene3D" id="3.20.20.140">
    <property type="entry name" value="Metal-dependent hydrolases"/>
    <property type="match status" value="1"/>
</dbReference>
<dbReference type="GO" id="GO:0046872">
    <property type="term" value="F:metal ion binding"/>
    <property type="evidence" value="ECO:0007669"/>
    <property type="project" value="UniProtKB-KW"/>
</dbReference>
<evidence type="ECO:0000313" key="8">
    <source>
        <dbReference type="EMBL" id="PIR96772.1"/>
    </source>
</evidence>
<dbReference type="InterPro" id="IPR001365">
    <property type="entry name" value="A_deaminase_dom"/>
</dbReference>
<dbReference type="GO" id="GO:0006154">
    <property type="term" value="P:adenosine catabolic process"/>
    <property type="evidence" value="ECO:0007669"/>
    <property type="project" value="TreeGrafter"/>
</dbReference>
<evidence type="ECO:0000256" key="3">
    <source>
        <dbReference type="ARBA" id="ARBA00012784"/>
    </source>
</evidence>
<feature type="domain" description="Adenosine deaminase" evidence="7">
    <location>
        <begin position="8"/>
        <end position="328"/>
    </location>
</feature>
<keyword evidence="6" id="KW-0862">Zinc</keyword>
<name>A0A2H0VCE1_9BACT</name>
<dbReference type="Pfam" id="PF00962">
    <property type="entry name" value="A_deaminase"/>
    <property type="match status" value="1"/>
</dbReference>
<evidence type="ECO:0000259" key="7">
    <source>
        <dbReference type="Pfam" id="PF00962"/>
    </source>
</evidence>
<accession>A0A2H0VCE1</accession>
<dbReference type="PANTHER" id="PTHR11409">
    <property type="entry name" value="ADENOSINE DEAMINASE"/>
    <property type="match status" value="1"/>
</dbReference>
<organism evidence="8 9">
    <name type="scientific">Candidatus Doudnabacteria bacterium CG10_big_fil_rev_8_21_14_0_10_41_10</name>
    <dbReference type="NCBI Taxonomy" id="1974551"/>
    <lineage>
        <taxon>Bacteria</taxon>
        <taxon>Candidatus Doudnaibacteriota</taxon>
    </lineage>
</organism>
<dbReference type="PANTHER" id="PTHR11409:SF43">
    <property type="entry name" value="ADENOSINE DEAMINASE"/>
    <property type="match status" value="1"/>
</dbReference>
<dbReference type="EC" id="3.5.4.4" evidence="3"/>
<reference evidence="9" key="1">
    <citation type="submission" date="2017-09" db="EMBL/GenBank/DDBJ databases">
        <title>Depth-based differentiation of microbial function through sediment-hosted aquifers and enrichment of novel symbionts in the deep terrestrial subsurface.</title>
        <authorList>
            <person name="Probst A.J."/>
            <person name="Ladd B."/>
            <person name="Jarett J.K."/>
            <person name="Geller-Mcgrath D.E."/>
            <person name="Sieber C.M.K."/>
            <person name="Emerson J.B."/>
            <person name="Anantharaman K."/>
            <person name="Thomas B.C."/>
            <person name="Malmstrom R."/>
            <person name="Stieglmeier M."/>
            <person name="Klingl A."/>
            <person name="Woyke T."/>
            <person name="Ryan C.M."/>
            <person name="Banfield J.F."/>
        </authorList>
    </citation>
    <scope>NUCLEOTIDE SEQUENCE [LARGE SCALE GENOMIC DNA]</scope>
</reference>
<dbReference type="GO" id="GO:0046103">
    <property type="term" value="P:inosine biosynthetic process"/>
    <property type="evidence" value="ECO:0007669"/>
    <property type="project" value="TreeGrafter"/>
</dbReference>
<dbReference type="SUPFAM" id="SSF51556">
    <property type="entry name" value="Metallo-dependent hydrolases"/>
    <property type="match status" value="1"/>
</dbReference>
<dbReference type="InterPro" id="IPR032466">
    <property type="entry name" value="Metal_Hydrolase"/>
</dbReference>
<evidence type="ECO:0000256" key="2">
    <source>
        <dbReference type="ARBA" id="ARBA00006676"/>
    </source>
</evidence>
<dbReference type="GO" id="GO:0004000">
    <property type="term" value="F:adenosine deaminase activity"/>
    <property type="evidence" value="ECO:0007669"/>
    <property type="project" value="TreeGrafter"/>
</dbReference>